<feature type="signal peptide" evidence="1">
    <location>
        <begin position="1"/>
        <end position="23"/>
    </location>
</feature>
<evidence type="ECO:0000256" key="1">
    <source>
        <dbReference type="SAM" id="SignalP"/>
    </source>
</evidence>
<gene>
    <name evidence="2" type="ORF">KQX54_012929</name>
</gene>
<name>A0AAV7J3Q3_COTGL</name>
<dbReference type="Proteomes" id="UP000826195">
    <property type="component" value="Unassembled WGS sequence"/>
</dbReference>
<reference evidence="2 3" key="1">
    <citation type="journal article" date="2021" name="J. Hered.">
        <title>A chromosome-level genome assembly of the parasitoid wasp, Cotesia glomerata (Hymenoptera: Braconidae).</title>
        <authorList>
            <person name="Pinto B.J."/>
            <person name="Weis J.J."/>
            <person name="Gamble T."/>
            <person name="Ode P.J."/>
            <person name="Paul R."/>
            <person name="Zaspel J.M."/>
        </authorList>
    </citation>
    <scope>NUCLEOTIDE SEQUENCE [LARGE SCALE GENOMIC DNA]</scope>
    <source>
        <strain evidence="2">CgM1</strain>
    </source>
</reference>
<organism evidence="2 3">
    <name type="scientific">Cotesia glomerata</name>
    <name type="common">Lepidopteran parasitic wasp</name>
    <name type="synonym">Apanteles glomeratus</name>
    <dbReference type="NCBI Taxonomy" id="32391"/>
    <lineage>
        <taxon>Eukaryota</taxon>
        <taxon>Metazoa</taxon>
        <taxon>Ecdysozoa</taxon>
        <taxon>Arthropoda</taxon>
        <taxon>Hexapoda</taxon>
        <taxon>Insecta</taxon>
        <taxon>Pterygota</taxon>
        <taxon>Neoptera</taxon>
        <taxon>Endopterygota</taxon>
        <taxon>Hymenoptera</taxon>
        <taxon>Apocrita</taxon>
        <taxon>Ichneumonoidea</taxon>
        <taxon>Braconidae</taxon>
        <taxon>Microgastrinae</taxon>
        <taxon>Cotesia</taxon>
    </lineage>
</organism>
<dbReference type="AlphaFoldDB" id="A0AAV7J3Q3"/>
<evidence type="ECO:0000313" key="3">
    <source>
        <dbReference type="Proteomes" id="UP000826195"/>
    </source>
</evidence>
<sequence>MMFNHIVLIVISLAVAYFAIGESAGINSKIAPIHEVEPQFSPIVKRSSTLSERSCGKTMPCGCCKCDDGLGCVFGKEKLSTSAYLYYCTNTTSTDRLAPDHDISKPDEELYSLYSYVPRK</sequence>
<feature type="chain" id="PRO_5043518519" evidence="1">
    <location>
        <begin position="24"/>
        <end position="120"/>
    </location>
</feature>
<dbReference type="EMBL" id="JAHXZJ010000002">
    <property type="protein sequence ID" value="KAH0564585.1"/>
    <property type="molecule type" value="Genomic_DNA"/>
</dbReference>
<keyword evidence="1" id="KW-0732">Signal</keyword>
<protein>
    <submittedName>
        <fullName evidence="2">Uncharacterized protein</fullName>
    </submittedName>
</protein>
<accession>A0AAV7J3Q3</accession>
<comment type="caution">
    <text evidence="2">The sequence shown here is derived from an EMBL/GenBank/DDBJ whole genome shotgun (WGS) entry which is preliminary data.</text>
</comment>
<keyword evidence="3" id="KW-1185">Reference proteome</keyword>
<proteinExistence type="predicted"/>
<evidence type="ECO:0000313" key="2">
    <source>
        <dbReference type="EMBL" id="KAH0564585.1"/>
    </source>
</evidence>